<gene>
    <name evidence="2" type="ORF">IAC42_09615</name>
</gene>
<evidence type="ECO:0000256" key="1">
    <source>
        <dbReference type="SAM" id="SignalP"/>
    </source>
</evidence>
<comment type="caution">
    <text evidence="2">The sequence shown here is derived from an EMBL/GenBank/DDBJ whole genome shotgun (WGS) entry which is preliminary data.</text>
</comment>
<proteinExistence type="predicted"/>
<evidence type="ECO:0000313" key="2">
    <source>
        <dbReference type="EMBL" id="MBO8443993.1"/>
    </source>
</evidence>
<dbReference type="EMBL" id="JADIMU010000066">
    <property type="protein sequence ID" value="MBO8443993.1"/>
    <property type="molecule type" value="Genomic_DNA"/>
</dbReference>
<accession>A0A9D9EC56</accession>
<dbReference type="Proteomes" id="UP000823633">
    <property type="component" value="Unassembled WGS sequence"/>
</dbReference>
<organism evidence="2 3">
    <name type="scientific">Candidatus Aphodenecus pullistercoris</name>
    <dbReference type="NCBI Taxonomy" id="2840669"/>
    <lineage>
        <taxon>Bacteria</taxon>
        <taxon>Pseudomonadati</taxon>
        <taxon>Spirochaetota</taxon>
        <taxon>Spirochaetia</taxon>
        <taxon>Spirochaetales</taxon>
        <taxon>Candidatus Aphodenecus</taxon>
    </lineage>
</organism>
<keyword evidence="1" id="KW-0732">Signal</keyword>
<name>A0A9D9EC56_9SPIR</name>
<reference evidence="2" key="1">
    <citation type="submission" date="2020-10" db="EMBL/GenBank/DDBJ databases">
        <authorList>
            <person name="Gilroy R."/>
        </authorList>
    </citation>
    <scope>NUCLEOTIDE SEQUENCE</scope>
    <source>
        <strain evidence="2">11167</strain>
    </source>
</reference>
<dbReference type="AlphaFoldDB" id="A0A9D9EC56"/>
<feature type="signal peptide" evidence="1">
    <location>
        <begin position="1"/>
        <end position="20"/>
    </location>
</feature>
<protein>
    <submittedName>
        <fullName evidence="2">Uncharacterized protein</fullName>
    </submittedName>
</protein>
<sequence>MKKTIAILLVAMMAVGSAFATFSGEAKIEAGLNLDNGNFGFLDQSNTLKLDVDFSTLDVDTTPVETVAEDGTVTPVPSVYASVKASLRAWLFNGEKGSAADDPMGDVKPFVAVDLAEATIGGENWSVSILEMPGMADYATSAIDTYTVKGKVDDYGFTKADFDGNYSYSAAFAKAPGVKADIFGYTVGLGVKGDLNGFTLDGLKDSMNVAAYVATPEYDFSGLTAQVAAGYSYKSVADFYGEDHYAPAADPDFPISSETIEEKQEAVDDAKKNLEAALDALAAASTVDPEDYQNKVNAVVAAKAAYEAAVKDLNENGTIVTDTKEYNGIKTNSIALSGKIGYSNDLISASVATDLGYNITAKEFGADVAANFTYDFLSVDAYYATKAKSGEDKVGGFNAKFDETTQKYTVTYDASKWGNKYTEDVLSAQVKTDLNSFGIPVSITLATKDLLNTVDLGATVEVAPIEGLKVTVGGGYVVDTIDAYNKDAWYKANDMSADDLKGAFLGQWKVNASAEYDFGFAKVAAGVDVKNLGKSAAVADVKKLSDGSDENSVLLGLNASVESSSLIPGATLKLAWSDANDLLKVYSYSGSDYDKTNLGKLTASCSIAF</sequence>
<reference evidence="2" key="2">
    <citation type="journal article" date="2021" name="PeerJ">
        <title>Extensive microbial diversity within the chicken gut microbiome revealed by metagenomics and culture.</title>
        <authorList>
            <person name="Gilroy R."/>
            <person name="Ravi A."/>
            <person name="Getino M."/>
            <person name="Pursley I."/>
            <person name="Horton D.L."/>
            <person name="Alikhan N.F."/>
            <person name="Baker D."/>
            <person name="Gharbi K."/>
            <person name="Hall N."/>
            <person name="Watson M."/>
            <person name="Adriaenssens E.M."/>
            <person name="Foster-Nyarko E."/>
            <person name="Jarju S."/>
            <person name="Secka A."/>
            <person name="Antonio M."/>
            <person name="Oren A."/>
            <person name="Chaudhuri R.R."/>
            <person name="La Ragione R."/>
            <person name="Hildebrand F."/>
            <person name="Pallen M.J."/>
        </authorList>
    </citation>
    <scope>NUCLEOTIDE SEQUENCE</scope>
    <source>
        <strain evidence="2">11167</strain>
    </source>
</reference>
<evidence type="ECO:0000313" key="3">
    <source>
        <dbReference type="Proteomes" id="UP000823633"/>
    </source>
</evidence>
<feature type="chain" id="PRO_5038342374" evidence="1">
    <location>
        <begin position="21"/>
        <end position="609"/>
    </location>
</feature>